<dbReference type="GO" id="GO:0005829">
    <property type="term" value="C:cytosol"/>
    <property type="evidence" value="ECO:0007669"/>
    <property type="project" value="TreeGrafter"/>
</dbReference>
<evidence type="ECO:0000256" key="4">
    <source>
        <dbReference type="SAM" id="MobiDB-lite"/>
    </source>
</evidence>
<dbReference type="InterPro" id="IPR051970">
    <property type="entry name" value="TEL2_Regulation"/>
</dbReference>
<dbReference type="InterPro" id="IPR057348">
    <property type="entry name" value="TELO2_ARM"/>
</dbReference>
<dbReference type="AlphaFoldDB" id="A0A6P8EIS9"/>
<evidence type="ECO:0000256" key="1">
    <source>
        <dbReference type="ARBA" id="ARBA00004496"/>
    </source>
</evidence>
<dbReference type="Pfam" id="PF10193">
    <property type="entry name" value="Telomere_reg-2"/>
    <property type="match status" value="1"/>
</dbReference>
<feature type="compositionally biased region" description="Polar residues" evidence="4">
    <location>
        <begin position="142"/>
        <end position="151"/>
    </location>
</feature>
<gene>
    <name evidence="8" type="primary">LOC116214123</name>
</gene>
<dbReference type="GeneID" id="116214123"/>
<feature type="domain" description="TELO2 ARM repeat" evidence="6">
    <location>
        <begin position="443"/>
        <end position="694"/>
    </location>
</feature>
<evidence type="ECO:0000313" key="8">
    <source>
        <dbReference type="RefSeq" id="XP_031405286.1"/>
    </source>
</evidence>
<feature type="region of interest" description="Disordered" evidence="4">
    <location>
        <begin position="111"/>
        <end position="167"/>
    </location>
</feature>
<dbReference type="GO" id="GO:0051879">
    <property type="term" value="F:Hsp90 protein binding"/>
    <property type="evidence" value="ECO:0007669"/>
    <property type="project" value="TreeGrafter"/>
</dbReference>
<dbReference type="GO" id="GO:0042162">
    <property type="term" value="F:telomeric DNA binding"/>
    <property type="evidence" value="ECO:0007669"/>
    <property type="project" value="TreeGrafter"/>
</dbReference>
<accession>A0A6P8EIS9</accession>
<dbReference type="InterPro" id="IPR019337">
    <property type="entry name" value="Telomere_length_regulation_dom"/>
</dbReference>
<proteinExistence type="inferred from homology"/>
<feature type="compositionally biased region" description="Low complexity" evidence="4">
    <location>
        <begin position="777"/>
        <end position="791"/>
    </location>
</feature>
<feature type="domain" description="Telomere length regulation protein conserved" evidence="5">
    <location>
        <begin position="810"/>
        <end position="921"/>
    </location>
</feature>
<dbReference type="InterPro" id="IPR038528">
    <property type="entry name" value="TEL2_C_sf"/>
</dbReference>
<evidence type="ECO:0000256" key="2">
    <source>
        <dbReference type="ARBA" id="ARBA00006133"/>
    </source>
</evidence>
<dbReference type="SUPFAM" id="SSF48371">
    <property type="entry name" value="ARM repeat"/>
    <property type="match status" value="1"/>
</dbReference>
<organism evidence="7 8">
    <name type="scientific">Punica granatum</name>
    <name type="common">Pomegranate</name>
    <dbReference type="NCBI Taxonomy" id="22663"/>
    <lineage>
        <taxon>Eukaryota</taxon>
        <taxon>Viridiplantae</taxon>
        <taxon>Streptophyta</taxon>
        <taxon>Embryophyta</taxon>
        <taxon>Tracheophyta</taxon>
        <taxon>Spermatophyta</taxon>
        <taxon>Magnoliopsida</taxon>
        <taxon>eudicotyledons</taxon>
        <taxon>Gunneridae</taxon>
        <taxon>Pentapetalae</taxon>
        <taxon>rosids</taxon>
        <taxon>malvids</taxon>
        <taxon>Myrtales</taxon>
        <taxon>Lythraceae</taxon>
        <taxon>Punica</taxon>
    </lineage>
</organism>
<comment type="subcellular location">
    <subcellularLocation>
        <location evidence="1">Cytoplasm</location>
    </subcellularLocation>
</comment>
<evidence type="ECO:0000259" key="5">
    <source>
        <dbReference type="Pfam" id="PF10193"/>
    </source>
</evidence>
<evidence type="ECO:0000256" key="3">
    <source>
        <dbReference type="ARBA" id="ARBA00022490"/>
    </source>
</evidence>
<dbReference type="Proteomes" id="UP000515151">
    <property type="component" value="Chromosome 7"/>
</dbReference>
<keyword evidence="7" id="KW-1185">Reference proteome</keyword>
<dbReference type="Pfam" id="PF25320">
    <property type="entry name" value="TELO2_ARM"/>
    <property type="match status" value="1"/>
</dbReference>
<dbReference type="RefSeq" id="XP_031405286.1">
    <property type="nucleotide sequence ID" value="XM_031549426.1"/>
</dbReference>
<dbReference type="GO" id="GO:0051083">
    <property type="term" value="P:'de novo' cotranslational protein folding"/>
    <property type="evidence" value="ECO:0007669"/>
    <property type="project" value="TreeGrafter"/>
</dbReference>
<evidence type="ECO:0000313" key="7">
    <source>
        <dbReference type="Proteomes" id="UP000515151"/>
    </source>
</evidence>
<reference evidence="7" key="1">
    <citation type="journal article" date="2020" name="Plant Biotechnol. J.">
        <title>The pomegranate (Punica granatum L.) draft genome dissects genetic divergence between soft- and hard-seeded cultivars.</title>
        <authorList>
            <person name="Luo X."/>
            <person name="Li H."/>
            <person name="Wu Z."/>
            <person name="Yao W."/>
            <person name="Zhao P."/>
            <person name="Cao D."/>
            <person name="Yu H."/>
            <person name="Li K."/>
            <person name="Poudel K."/>
            <person name="Zhao D."/>
            <person name="Zhang F."/>
            <person name="Xia X."/>
            <person name="Chen L."/>
            <person name="Wang Q."/>
            <person name="Jing D."/>
            <person name="Cao S."/>
        </authorList>
    </citation>
    <scope>NUCLEOTIDE SEQUENCE [LARGE SCALE GENOMIC DNA]</scope>
    <source>
        <strain evidence="7">cv. Tunisia</strain>
    </source>
</reference>
<dbReference type="OrthoDB" id="10258062at2759"/>
<keyword evidence="3" id="KW-0963">Cytoplasm</keyword>
<dbReference type="PANTHER" id="PTHR15830">
    <property type="entry name" value="TELOMERE LENGTH REGULATION PROTEIN TEL2 FAMILY MEMBER"/>
    <property type="match status" value="1"/>
</dbReference>
<dbReference type="InterPro" id="IPR016024">
    <property type="entry name" value="ARM-type_fold"/>
</dbReference>
<comment type="similarity">
    <text evidence="2">Belongs to the TEL2 family.</text>
</comment>
<reference evidence="8" key="2">
    <citation type="submission" date="2025-08" db="UniProtKB">
        <authorList>
            <consortium name="RefSeq"/>
        </authorList>
    </citation>
    <scope>IDENTIFICATION</scope>
    <source>
        <tissue evidence="8">Leaf</tissue>
    </source>
</reference>
<evidence type="ECO:0000259" key="6">
    <source>
        <dbReference type="Pfam" id="PF25320"/>
    </source>
</evidence>
<sequence>MTATTAIPEAVRTGLALSFGSKASRSDSGTAAIISTSLGARERPYLRQAADLRALRSTVSPLRERSTMELTISAMALTRASSSVSPWAWYPPRPGRGSFLGSATAAVAMRGREEKRGGVRERAAGREVKRRKTEGLRGFSRNAATRESAQNFDGEGSPTPARKSDCHSICSPMAAPERRKETGAEVLEKVEEVISAISGAKHVDQVICALHSITVLLFPVDSSLLSGAVDQCYRDQILRAEVPSAEKRDHWWQVFYRGAAFPVLARVLLFDVACNWLACFPFTAQRHVYDVFFTNGLATEVVQTLIPSLSQKNAASPDVNAVLSNIERLLAILLLENDGVLRMAKEFDDSQWESVPKEQLNSVISSVAQLVASIPDKAQPKASSALSAHKFFKQIISQLLLEAEGRDIVACGVGKMFNRADMDSSSHFVGEIFVRICRRGYVDVLMSEVIARILHHIRSLISSSSSPLVPDVVKLHPGSQFWLKMMETMRDPYAVEKMLEQLLRHLATGCVNDVEAYWIIWILFHKLIKNQISVRFPFMWVVICRALFVDKFLLWKIFPVCCLRWIFQFAIFECPPDEDSHTGGCHEGQCLLDTMQPLVMVWSKQEFVQSAPLEQQAYVTAAVGLLLEKMSREELDGSKQVMPSILQGVGCRLESPTDIVRKMASSIALAFSKVIDPKNPLYLDDSLKGETIDWEFGFTDSMKGKMPASHSTGRAINDAKTTSLMPAKIAGDGASIGTDKKPKDKSKILLGPKIINPDEIIDPATLGYETSSDDNASDNASESSDASTDSSLQPYDLSDDDTDLKRKISHLVDVVGALRKTDDADGVERALEVAEKLVRASPDELKYMAGDLVRTLIQVRCSDVAVEGEEDSAEETRQKALVALLVTCPSESLETAHKLLYSPNVDISQRIMILDIMTAAAEELAETKIMKPKYRQNPLISVTSESQPWNLPSSVGPPGAGLWKEVAGTGVPLNLLNHGTENLPNWATHYERELPPKASQIKRGKTRRWSTRSGNVQGNLMEISQNKFPIYAAAFMLPAMQGFDKKTQGIDLLGRDFIVLGKLIHMLGVCMKCTALHPEATVLAPALLDMLRSRAVCRHPEAYVRKAVLFAASSVLIALPPSYVASTLVEGQAEISDGLEWVRKWALHVVESDSDRECYTMAMACLQLHAEMALQASRALESADNTVVSKSVGLPSDLSKGIIKIPRLDVNY</sequence>
<feature type="compositionally biased region" description="Basic and acidic residues" evidence="4">
    <location>
        <begin position="111"/>
        <end position="127"/>
    </location>
</feature>
<feature type="region of interest" description="Disordered" evidence="4">
    <location>
        <begin position="764"/>
        <end position="799"/>
    </location>
</feature>
<dbReference type="PANTHER" id="PTHR15830:SF10">
    <property type="entry name" value="TELOMERE LENGTH REGULATION PROTEIN TEL2 HOMOLOG"/>
    <property type="match status" value="1"/>
</dbReference>
<protein>
    <submittedName>
        <fullName evidence="8">Telomere length regulation protein TEL2 homolog isoform X1</fullName>
    </submittedName>
</protein>
<dbReference type="Gene3D" id="1.25.40.720">
    <property type="entry name" value="Telomere length regulation protein 2, C-terminal domain"/>
    <property type="match status" value="1"/>
</dbReference>
<name>A0A6P8EIS9_PUNGR</name>